<evidence type="ECO:0000259" key="2">
    <source>
        <dbReference type="Pfam" id="PF05065"/>
    </source>
</evidence>
<dbReference type="Gene3D" id="3.30.2320.10">
    <property type="entry name" value="hypothetical protein PF0899 domain"/>
    <property type="match status" value="1"/>
</dbReference>
<proteinExistence type="predicted"/>
<evidence type="ECO:0000313" key="3">
    <source>
        <dbReference type="EMBL" id="QPZ39532.1"/>
    </source>
</evidence>
<dbReference type="SUPFAM" id="SSF56563">
    <property type="entry name" value="Major capsid protein gp5"/>
    <property type="match status" value="1"/>
</dbReference>
<name>A0ABX6YL67_9MICO</name>
<dbReference type="Proteomes" id="UP000662814">
    <property type="component" value="Chromosome"/>
</dbReference>
<dbReference type="InterPro" id="IPR054612">
    <property type="entry name" value="Phage_capsid-like_C"/>
</dbReference>
<keyword evidence="4" id="KW-1185">Reference proteome</keyword>
<evidence type="ECO:0000256" key="1">
    <source>
        <dbReference type="ARBA" id="ARBA00004328"/>
    </source>
</evidence>
<gene>
    <name evidence="3" type="ORF">HCR76_05605</name>
</gene>
<organism evidence="3 4">
    <name type="scientific">Paramicrobacterium chengjingii</name>
    <dbReference type="NCBI Taxonomy" id="2769067"/>
    <lineage>
        <taxon>Bacteria</taxon>
        <taxon>Bacillati</taxon>
        <taxon>Actinomycetota</taxon>
        <taxon>Actinomycetes</taxon>
        <taxon>Micrococcales</taxon>
        <taxon>Microbacteriaceae</taxon>
        <taxon>Paramicrobacterium</taxon>
    </lineage>
</organism>
<dbReference type="Pfam" id="PF05065">
    <property type="entry name" value="Phage_capsid"/>
    <property type="match status" value="1"/>
</dbReference>
<sequence length="283" mass="29487">MATETTLTSARAWAPDLQAFAPRDVVNDAIIMQASTIAGSVEGDQPAVRVAFVDDAAATFTAEGADIAESDPTLDEVLVYTAKITQLVKLSREQWTQANTATELSESVRRAVTKKANEAFLTQAAPTSPAVTPPAGLINIAGIEDGGAVADDLDGLIDLIAALEDNGGNPSHIIVSPTSWASLRKFKTGTASAQSLLGAGTNDAERRLLDLPVLVSSAMTGGNGVVVDKSAVASAVGQVMVGSSEHVYFNSDNIALRCTWRLGWNVVHPDRIGKFSVTAPTEA</sequence>
<protein>
    <submittedName>
        <fullName evidence="3">Phage major capsid protein</fullName>
    </submittedName>
</protein>
<dbReference type="EMBL" id="CP061169">
    <property type="protein sequence ID" value="QPZ39532.1"/>
    <property type="molecule type" value="Genomic_DNA"/>
</dbReference>
<comment type="subcellular location">
    <subcellularLocation>
        <location evidence="1">Virion</location>
    </subcellularLocation>
</comment>
<dbReference type="RefSeq" id="WP_166989000.1">
    <property type="nucleotide sequence ID" value="NZ_CP061169.1"/>
</dbReference>
<accession>A0ABX6YL67</accession>
<feature type="domain" description="Phage capsid-like C-terminal" evidence="2">
    <location>
        <begin position="31"/>
        <end position="272"/>
    </location>
</feature>
<evidence type="ECO:0000313" key="4">
    <source>
        <dbReference type="Proteomes" id="UP000662814"/>
    </source>
</evidence>
<dbReference type="Gene3D" id="3.30.2400.10">
    <property type="entry name" value="Major capsid protein gp5"/>
    <property type="match status" value="1"/>
</dbReference>
<dbReference type="NCBIfam" id="TIGR01554">
    <property type="entry name" value="major_cap_HK97"/>
    <property type="match status" value="1"/>
</dbReference>
<reference evidence="3 4" key="1">
    <citation type="submission" date="2020-12" db="EMBL/GenBank/DDBJ databases">
        <title>Microbacterium sp. HY060.</title>
        <authorList>
            <person name="Zhou J."/>
        </authorList>
    </citation>
    <scope>NUCLEOTIDE SEQUENCE [LARGE SCALE GENOMIC DNA]</scope>
    <source>
        <strain evidence="3 4">HY60</strain>
    </source>
</reference>
<dbReference type="InterPro" id="IPR024455">
    <property type="entry name" value="Phage_capsid"/>
</dbReference>